<name>A0ABQ3LKS8_9SPHN</name>
<sequence length="248" mass="27565">MGTDTADGLLPMPTEADFKAAAAEVRATHWYARGPAKLGVRATLDQLHAKLTTSTELYETGGLDDQRYAVVDALNAIQEFLIGQGFNPNVLKPAHRPIEALVEQYNNGLDPMFAERRNEQGGRQRTSPDEQHRTGALAAMAQFWIEIHPRGDQQLAEAARRLRGRFFGSDIDADDLLTARKKASKHRRAKQFDHPIVYTAMSVRRMIDGYAADYGPAKAVTLAIWHLNYLAPATETGNWQTIKGEPVK</sequence>
<comment type="caution">
    <text evidence="1">The sequence shown here is derived from an EMBL/GenBank/DDBJ whole genome shotgun (WGS) entry which is preliminary data.</text>
</comment>
<dbReference type="EMBL" id="BNAQ01000002">
    <property type="protein sequence ID" value="GHH16056.1"/>
    <property type="molecule type" value="Genomic_DNA"/>
</dbReference>
<accession>A0ABQ3LKS8</accession>
<reference evidence="2" key="1">
    <citation type="journal article" date="2019" name="Int. J. Syst. Evol. Microbiol.">
        <title>The Global Catalogue of Microorganisms (GCM) 10K type strain sequencing project: providing services to taxonomists for standard genome sequencing and annotation.</title>
        <authorList>
            <consortium name="The Broad Institute Genomics Platform"/>
            <consortium name="The Broad Institute Genome Sequencing Center for Infectious Disease"/>
            <person name="Wu L."/>
            <person name="Ma J."/>
        </authorList>
    </citation>
    <scope>NUCLEOTIDE SEQUENCE [LARGE SCALE GENOMIC DNA]</scope>
    <source>
        <strain evidence="2">CGMCC 1.8957</strain>
    </source>
</reference>
<organism evidence="1 2">
    <name type="scientific">Sphingomonas glacialis</name>
    <dbReference type="NCBI Taxonomy" id="658225"/>
    <lineage>
        <taxon>Bacteria</taxon>
        <taxon>Pseudomonadati</taxon>
        <taxon>Pseudomonadota</taxon>
        <taxon>Alphaproteobacteria</taxon>
        <taxon>Sphingomonadales</taxon>
        <taxon>Sphingomonadaceae</taxon>
        <taxon>Sphingomonas</taxon>
    </lineage>
</organism>
<evidence type="ECO:0000313" key="1">
    <source>
        <dbReference type="EMBL" id="GHH16056.1"/>
    </source>
</evidence>
<dbReference type="Proteomes" id="UP000652430">
    <property type="component" value="Unassembled WGS sequence"/>
</dbReference>
<keyword evidence="2" id="KW-1185">Reference proteome</keyword>
<gene>
    <name evidence="1" type="ORF">GCM10008023_19630</name>
</gene>
<proteinExistence type="predicted"/>
<protein>
    <submittedName>
        <fullName evidence="1">Uncharacterized protein</fullName>
    </submittedName>
</protein>
<evidence type="ECO:0000313" key="2">
    <source>
        <dbReference type="Proteomes" id="UP000652430"/>
    </source>
</evidence>